<evidence type="ECO:0000259" key="7">
    <source>
        <dbReference type="Pfam" id="PF02108"/>
    </source>
</evidence>
<evidence type="ECO:0000256" key="3">
    <source>
        <dbReference type="ARBA" id="ARBA00022448"/>
    </source>
</evidence>
<accession>A0A3B0X095</accession>
<protein>
    <recommendedName>
        <fullName evidence="7">Flagellar assembly protein FliH/Type III secretion system HrpE domain-containing protein</fullName>
    </recommendedName>
</protein>
<dbReference type="AlphaFoldDB" id="A0A3B0X095"/>
<dbReference type="GO" id="GO:0005829">
    <property type="term" value="C:cytosol"/>
    <property type="evidence" value="ECO:0007669"/>
    <property type="project" value="TreeGrafter"/>
</dbReference>
<reference evidence="8" key="1">
    <citation type="submission" date="2018-06" db="EMBL/GenBank/DDBJ databases">
        <authorList>
            <person name="Zhirakovskaya E."/>
        </authorList>
    </citation>
    <scope>NUCLEOTIDE SEQUENCE</scope>
</reference>
<evidence type="ECO:0000256" key="4">
    <source>
        <dbReference type="ARBA" id="ARBA00022795"/>
    </source>
</evidence>
<keyword evidence="3" id="KW-0813">Transport</keyword>
<dbReference type="Pfam" id="PF02108">
    <property type="entry name" value="FliH"/>
    <property type="match status" value="1"/>
</dbReference>
<proteinExistence type="inferred from homology"/>
<dbReference type="GO" id="GO:0044781">
    <property type="term" value="P:bacterial-type flagellum organization"/>
    <property type="evidence" value="ECO:0007669"/>
    <property type="project" value="UniProtKB-KW"/>
</dbReference>
<dbReference type="PANTHER" id="PTHR34982">
    <property type="entry name" value="YOP PROTEINS TRANSLOCATION PROTEIN L"/>
    <property type="match status" value="1"/>
</dbReference>
<gene>
    <name evidence="8" type="ORF">MNBD_GAMMA07-2082</name>
</gene>
<evidence type="ECO:0000256" key="2">
    <source>
        <dbReference type="ARBA" id="ARBA00006602"/>
    </source>
</evidence>
<keyword evidence="4" id="KW-1005">Bacterial flagellum biogenesis</keyword>
<dbReference type="InterPro" id="IPR051472">
    <property type="entry name" value="T3SS_Stator/FliH"/>
</dbReference>
<comment type="similarity">
    <text evidence="2">Belongs to the FliH family.</text>
</comment>
<keyword evidence="6" id="KW-1006">Bacterial flagellum protein export</keyword>
<evidence type="ECO:0000313" key="8">
    <source>
        <dbReference type="EMBL" id="VAW56952.1"/>
    </source>
</evidence>
<keyword evidence="5" id="KW-0653">Protein transport</keyword>
<dbReference type="SUPFAM" id="SSF160527">
    <property type="entry name" value="V-type ATPase subunit E-like"/>
    <property type="match status" value="1"/>
</dbReference>
<dbReference type="InterPro" id="IPR018035">
    <property type="entry name" value="Flagellar_FliH/T3SS_HrpE"/>
</dbReference>
<evidence type="ECO:0000256" key="5">
    <source>
        <dbReference type="ARBA" id="ARBA00022927"/>
    </source>
</evidence>
<evidence type="ECO:0000256" key="6">
    <source>
        <dbReference type="ARBA" id="ARBA00023225"/>
    </source>
</evidence>
<organism evidence="8">
    <name type="scientific">hydrothermal vent metagenome</name>
    <dbReference type="NCBI Taxonomy" id="652676"/>
    <lineage>
        <taxon>unclassified sequences</taxon>
        <taxon>metagenomes</taxon>
        <taxon>ecological metagenomes</taxon>
    </lineage>
</organism>
<dbReference type="PANTHER" id="PTHR34982:SF1">
    <property type="entry name" value="FLAGELLAR ASSEMBLY PROTEIN FLIH"/>
    <property type="match status" value="1"/>
</dbReference>
<comment type="function">
    <text evidence="1">Needed for flagellar regrowth and assembly.</text>
</comment>
<feature type="domain" description="Flagellar assembly protein FliH/Type III secretion system HrpE" evidence="7">
    <location>
        <begin position="66"/>
        <end position="190"/>
    </location>
</feature>
<dbReference type="EMBL" id="UOFF01000307">
    <property type="protein sequence ID" value="VAW56952.1"/>
    <property type="molecule type" value="Genomic_DNA"/>
</dbReference>
<name>A0A3B0X095_9ZZZZ</name>
<dbReference type="GO" id="GO:0015031">
    <property type="term" value="P:protein transport"/>
    <property type="evidence" value="ECO:0007669"/>
    <property type="project" value="UniProtKB-KW"/>
</dbReference>
<sequence length="207" mass="23548">MPNKFKVPDSDIKHFVLPELRGDIVGMKDEAKGYQTVEEIEVIQKKAFNEAVKKGHEKGLQQGLAEAAKLTNIFNFLQSPLEELDKQVESQLTELALLIARLLLKKECEFDVEHIQKLIHDSLEYLPVKTRDIVVHLNAADIALLQKSEVNIDEQRWKYIADNSVRQGGCVIESSTSHIDASVETRVQQLVEQLNLPPRKVKKSEEK</sequence>
<evidence type="ECO:0000256" key="1">
    <source>
        <dbReference type="ARBA" id="ARBA00003041"/>
    </source>
</evidence>